<dbReference type="InterPro" id="IPR013824">
    <property type="entry name" value="Topo_IA_cen_sub1"/>
</dbReference>
<evidence type="ECO:0000256" key="1">
    <source>
        <dbReference type="ARBA" id="ARBA00000213"/>
    </source>
</evidence>
<dbReference type="SMART" id="SM00437">
    <property type="entry name" value="TOP1Ac"/>
    <property type="match status" value="1"/>
</dbReference>
<dbReference type="InterPro" id="IPR023406">
    <property type="entry name" value="Topo_IA_AS"/>
</dbReference>
<dbReference type="GO" id="GO:0006265">
    <property type="term" value="P:DNA topological change"/>
    <property type="evidence" value="ECO:0007669"/>
    <property type="project" value="UniProtKB-UniRule"/>
</dbReference>
<dbReference type="CDD" id="cd00186">
    <property type="entry name" value="TOP1Ac"/>
    <property type="match status" value="1"/>
</dbReference>
<dbReference type="InterPro" id="IPR023405">
    <property type="entry name" value="Topo_IA_core_domain"/>
</dbReference>
<evidence type="ECO:0000256" key="7">
    <source>
        <dbReference type="ARBA" id="ARBA00023029"/>
    </source>
</evidence>
<keyword evidence="9 10" id="KW-0413">Isomerase</keyword>
<feature type="site" description="Interaction with DNA" evidence="10">
    <location>
        <position position="143"/>
    </location>
</feature>
<dbReference type="InterPro" id="IPR034149">
    <property type="entry name" value="TOPRIM_TopoI"/>
</dbReference>
<dbReference type="PRINTS" id="PR00417">
    <property type="entry name" value="PRTPISMRASEI"/>
</dbReference>
<dbReference type="Proteomes" id="UP000182379">
    <property type="component" value="Unassembled WGS sequence"/>
</dbReference>
<dbReference type="GO" id="GO:0003917">
    <property type="term" value="F:DNA topoisomerase type I (single strand cut, ATP-independent) activity"/>
    <property type="evidence" value="ECO:0007669"/>
    <property type="project" value="UniProtKB-UniRule"/>
</dbReference>
<dbReference type="GO" id="GO:0008270">
    <property type="term" value="F:zinc ion binding"/>
    <property type="evidence" value="ECO:0007669"/>
    <property type="project" value="UniProtKB-KW"/>
</dbReference>
<keyword evidence="5" id="KW-0862">Zinc</keyword>
<evidence type="ECO:0000256" key="10">
    <source>
        <dbReference type="HAMAP-Rule" id="MF_00952"/>
    </source>
</evidence>
<proteinExistence type="inferred from homology"/>
<dbReference type="Pfam" id="PF01396">
    <property type="entry name" value="Zn_ribbon_Top1"/>
    <property type="match status" value="3"/>
</dbReference>
<dbReference type="SMART" id="SM00493">
    <property type="entry name" value="TOPRIM"/>
    <property type="match status" value="1"/>
</dbReference>
<feature type="region of interest" description="Interaction with DNA" evidence="10">
    <location>
        <begin position="163"/>
        <end position="168"/>
    </location>
</feature>
<dbReference type="Pfam" id="PF01751">
    <property type="entry name" value="Toprim"/>
    <property type="match status" value="1"/>
</dbReference>
<name>A0A1H2YZR9_ACIFE</name>
<feature type="site" description="Interaction with DNA" evidence="10">
    <location>
        <position position="148"/>
    </location>
</feature>
<dbReference type="SUPFAM" id="SSF57783">
    <property type="entry name" value="Zinc beta-ribbon"/>
    <property type="match status" value="2"/>
</dbReference>
<dbReference type="Gene3D" id="3.30.65.10">
    <property type="entry name" value="Bacterial Topoisomerase I, domain 1"/>
    <property type="match status" value="2"/>
</dbReference>
<dbReference type="InterPro" id="IPR013498">
    <property type="entry name" value="Topo_IA_Znf"/>
</dbReference>
<dbReference type="HAMAP" id="MF_00952">
    <property type="entry name" value="Topoisom_1_prok"/>
    <property type="match status" value="1"/>
</dbReference>
<comment type="caution">
    <text evidence="13">The sequence shown here is derived from an EMBL/GenBank/DDBJ whole genome shotgun (WGS) entry which is preliminary data.</text>
</comment>
<dbReference type="RefSeq" id="WP_074707026.1">
    <property type="nucleotide sequence ID" value="NZ_CALAKB010000031.1"/>
</dbReference>
<keyword evidence="3" id="KW-0479">Metal-binding</keyword>
<comment type="subunit">
    <text evidence="10">Monomer.</text>
</comment>
<comment type="function">
    <text evidence="10">Releases the supercoiling and torsional tension of DNA, which is introduced during the DNA replication and transcription, by transiently cleaving and rejoining one strand of the DNA duplex. Introduces a single-strand break via transesterification at a target site in duplex DNA. The scissile phosphodiester is attacked by the catalytic tyrosine of the enzyme, resulting in the formation of a DNA-(5'-phosphotyrosyl)-enzyme intermediate and the expulsion of a 3'-OH DNA strand. The free DNA strand then undergoes passage around the unbroken strand, thus removing DNA supercoils. Finally, in the religation step, the DNA 3'-OH attacks the covalent intermediate to expel the active-site tyrosine and restore the DNA phosphodiester backbone.</text>
</comment>
<dbReference type="PROSITE" id="PS50880">
    <property type="entry name" value="TOPRIM"/>
    <property type="match status" value="1"/>
</dbReference>
<comment type="catalytic activity">
    <reaction evidence="1 10">
        <text>ATP-independent breakage of single-stranded DNA, followed by passage and rejoining.</text>
        <dbReference type="EC" id="5.6.2.1"/>
    </reaction>
</comment>
<organism evidence="13 14">
    <name type="scientific">Acidaminococcus fermentans</name>
    <dbReference type="NCBI Taxonomy" id="905"/>
    <lineage>
        <taxon>Bacteria</taxon>
        <taxon>Bacillati</taxon>
        <taxon>Bacillota</taxon>
        <taxon>Negativicutes</taxon>
        <taxon>Acidaminococcales</taxon>
        <taxon>Acidaminococcaceae</taxon>
        <taxon>Acidaminococcus</taxon>
    </lineage>
</organism>
<dbReference type="InterPro" id="IPR013825">
    <property type="entry name" value="Topo_IA_cen_sub2"/>
</dbReference>
<dbReference type="InterPro" id="IPR028612">
    <property type="entry name" value="Topoisom_1_IA"/>
</dbReference>
<evidence type="ECO:0000256" key="2">
    <source>
        <dbReference type="ARBA" id="ARBA00009446"/>
    </source>
</evidence>
<dbReference type="InterPro" id="IPR000380">
    <property type="entry name" value="Topo_IA"/>
</dbReference>
<feature type="active site" description="O-(5'-phospho-DNA)-tyrosine intermediate" evidence="10">
    <location>
        <position position="299"/>
    </location>
</feature>
<dbReference type="NCBIfam" id="TIGR01051">
    <property type="entry name" value="topA_bact"/>
    <property type="match status" value="1"/>
</dbReference>
<dbReference type="InterPro" id="IPR005733">
    <property type="entry name" value="TopoI_bac-type"/>
</dbReference>
<feature type="site" description="Interaction with DNA" evidence="10">
    <location>
        <position position="155"/>
    </location>
</feature>
<dbReference type="Gene3D" id="2.70.20.10">
    <property type="entry name" value="Topoisomerase I, domain 3"/>
    <property type="match status" value="1"/>
</dbReference>
<dbReference type="PANTHER" id="PTHR42785">
    <property type="entry name" value="DNA TOPOISOMERASE, TYPE IA, CORE"/>
    <property type="match status" value="1"/>
</dbReference>
<evidence type="ECO:0000256" key="8">
    <source>
        <dbReference type="ARBA" id="ARBA00023125"/>
    </source>
</evidence>
<keyword evidence="4" id="KW-0863">Zinc-finger</keyword>
<dbReference type="InterPro" id="IPR003602">
    <property type="entry name" value="Topo_IA_DNA-bd_dom"/>
</dbReference>
<dbReference type="AlphaFoldDB" id="A0A1H2YZR9"/>
<feature type="site" description="Interaction with DNA" evidence="10">
    <location>
        <position position="301"/>
    </location>
</feature>
<protein>
    <recommendedName>
        <fullName evidence="10">DNA topoisomerase 1</fullName>
        <ecNumber evidence="10">5.6.2.1</ecNumber>
    </recommendedName>
    <alternativeName>
        <fullName evidence="10">DNA topoisomerase I</fullName>
    </alternativeName>
</protein>
<dbReference type="InterPro" id="IPR003601">
    <property type="entry name" value="Topo_IA_2"/>
</dbReference>
<dbReference type="InterPro" id="IPR013497">
    <property type="entry name" value="Topo_IA_cen"/>
</dbReference>
<evidence type="ECO:0000256" key="6">
    <source>
        <dbReference type="ARBA" id="ARBA00022842"/>
    </source>
</evidence>
<evidence type="ECO:0000256" key="9">
    <source>
        <dbReference type="ARBA" id="ARBA00023235"/>
    </source>
</evidence>
<evidence type="ECO:0000256" key="4">
    <source>
        <dbReference type="ARBA" id="ARBA00022771"/>
    </source>
</evidence>
<dbReference type="InterPro" id="IPR013826">
    <property type="entry name" value="Topo_IA_cen_sub3"/>
</dbReference>
<evidence type="ECO:0000256" key="5">
    <source>
        <dbReference type="ARBA" id="ARBA00022833"/>
    </source>
</evidence>
<dbReference type="InterPro" id="IPR006171">
    <property type="entry name" value="TOPRIM_dom"/>
</dbReference>
<dbReference type="GO" id="GO:0005694">
    <property type="term" value="C:chromosome"/>
    <property type="evidence" value="ECO:0007669"/>
    <property type="project" value="InterPro"/>
</dbReference>
<feature type="site" description="Interaction with DNA" evidence="10">
    <location>
        <position position="140"/>
    </location>
</feature>
<dbReference type="SUPFAM" id="SSF56712">
    <property type="entry name" value="Prokaryotic type I DNA topoisomerase"/>
    <property type="match status" value="1"/>
</dbReference>
<dbReference type="PROSITE" id="PS52039">
    <property type="entry name" value="TOPO_IA_2"/>
    <property type="match status" value="1"/>
</dbReference>
<dbReference type="EC" id="5.6.2.1" evidence="10"/>
<sequence>MTNKLVIVESPTKAKTIEKFLGKTFTVRASMGHLRDLPKSQFGVDVEHHFTPKYINIRGKGPLIKELKTLAKKADKIYLATDPDREGEAIAWHLSYILGVDPAAACRISFHEITQTAIKGALKEPQAIDMDKVDAQQTRRILDRIVGYQLSPLLWRKIRKGLSAGRVQSVAVKIICDRQKLIDDFEPEEYWTSSVVLAPGKTPKITADVVKRDGKKLEIHNRAEADQVTEDLKKASYQVTDCSIRDRLRKPAPPFTTSSLQQEANKKMNFSTKKVMMLAQQLYEGVTLGRKGSVGLITYMRTDSVHLADAAVSEIRGYVDANYGPDYLPRKPNVYSSRKNAQEAHEAIRPTSVARTPEAVAPYLDRDQLRLYTLIWKRTVASQMASSISTLTTLTIAGDNYELRATGSVVKFDGFLKLADRKDEEKDKKVPALEKGTALNLIRVNEAVQHFTEPPANFTEATLVKELEEKGIGRPSTYSPIIQTILARGYVAKEGKKLLPTELGKLTIDMLTQYFSPFIDVPFSAHMESELDAISEHRTDKETVLQEFYGPFEKALKVADENIPVVEKPVIVSDVKCEKCGRFMVVKEGRHGKFLACPGFPECRNTKPILVKVGVKCPQCGGELIERHSKTGRLFYGCANYPTCRFTSWDKPTSEKCPQCGSMMVEHKERNGKTVLHCSNEKCPNASLKKK</sequence>
<feature type="site" description="Interaction with DNA" evidence="10">
    <location>
        <position position="33"/>
    </location>
</feature>
<feature type="site" description="Interaction with DNA" evidence="10">
    <location>
        <position position="139"/>
    </location>
</feature>
<keyword evidence="7 10" id="KW-0799">Topoisomerase</keyword>
<gene>
    <name evidence="10" type="primary">topA</name>
    <name evidence="13" type="ORF">SAMN05216495_1139</name>
</gene>
<evidence type="ECO:0000313" key="14">
    <source>
        <dbReference type="Proteomes" id="UP000182379"/>
    </source>
</evidence>
<evidence type="ECO:0000256" key="3">
    <source>
        <dbReference type="ARBA" id="ARBA00022723"/>
    </source>
</evidence>
<dbReference type="EMBL" id="FNOP01000013">
    <property type="protein sequence ID" value="SDX10248.1"/>
    <property type="molecule type" value="Genomic_DNA"/>
</dbReference>
<feature type="domain" description="Topo IA-type catalytic" evidence="12">
    <location>
        <begin position="129"/>
        <end position="556"/>
    </location>
</feature>
<feature type="domain" description="Toprim" evidence="11">
    <location>
        <begin position="3"/>
        <end position="113"/>
    </location>
</feature>
<dbReference type="Gene3D" id="1.10.290.10">
    <property type="entry name" value="Topoisomerase I, domain 4"/>
    <property type="match status" value="1"/>
</dbReference>
<dbReference type="Gene3D" id="3.40.50.140">
    <property type="match status" value="1"/>
</dbReference>
<evidence type="ECO:0000259" key="11">
    <source>
        <dbReference type="PROSITE" id="PS50880"/>
    </source>
</evidence>
<dbReference type="PROSITE" id="PS00396">
    <property type="entry name" value="TOPO_IA_1"/>
    <property type="match status" value="1"/>
</dbReference>
<keyword evidence="6" id="KW-0460">Magnesium</keyword>
<dbReference type="Gene3D" id="1.10.460.10">
    <property type="entry name" value="Topoisomerase I, domain 2"/>
    <property type="match status" value="1"/>
</dbReference>
<dbReference type="PANTHER" id="PTHR42785:SF1">
    <property type="entry name" value="DNA TOPOISOMERASE"/>
    <property type="match status" value="1"/>
</dbReference>
<keyword evidence="8 10" id="KW-0238">DNA-binding</keyword>
<dbReference type="GO" id="GO:0003677">
    <property type="term" value="F:DNA binding"/>
    <property type="evidence" value="ECO:0007669"/>
    <property type="project" value="UniProtKB-KW"/>
</dbReference>
<dbReference type="SMART" id="SM00436">
    <property type="entry name" value="TOP1Bc"/>
    <property type="match status" value="1"/>
</dbReference>
<evidence type="ECO:0000313" key="13">
    <source>
        <dbReference type="EMBL" id="SDX10248.1"/>
    </source>
</evidence>
<comment type="similarity">
    <text evidence="2 10">Belongs to the type IA topoisomerase family.</text>
</comment>
<feature type="site" description="Interaction with DNA" evidence="10">
    <location>
        <position position="488"/>
    </location>
</feature>
<accession>A0A1H2YZR9</accession>
<dbReference type="CDD" id="cd03363">
    <property type="entry name" value="TOPRIM_TopoIA_TopoI"/>
    <property type="match status" value="1"/>
</dbReference>
<evidence type="ECO:0000259" key="12">
    <source>
        <dbReference type="PROSITE" id="PS52039"/>
    </source>
</evidence>
<dbReference type="Pfam" id="PF01131">
    <property type="entry name" value="Topoisom_bac"/>
    <property type="match status" value="1"/>
</dbReference>
<reference evidence="13 14" key="1">
    <citation type="submission" date="2016-10" db="EMBL/GenBank/DDBJ databases">
        <authorList>
            <person name="Varghese N."/>
            <person name="Submissions S."/>
        </authorList>
    </citation>
    <scope>NUCLEOTIDE SEQUENCE [LARGE SCALE GENOMIC DNA]</scope>
    <source>
        <strain evidence="13 14">WCC6</strain>
    </source>
</reference>